<name>A0A1G5LFK8_9BACL</name>
<evidence type="ECO:0000313" key="2">
    <source>
        <dbReference type="Proteomes" id="UP000198538"/>
    </source>
</evidence>
<dbReference type="EMBL" id="FMVM01000025">
    <property type="protein sequence ID" value="SCZ11261.1"/>
    <property type="molecule type" value="Genomic_DNA"/>
</dbReference>
<dbReference type="Proteomes" id="UP000198538">
    <property type="component" value="Unassembled WGS sequence"/>
</dbReference>
<reference evidence="2" key="1">
    <citation type="submission" date="2016-10" db="EMBL/GenBank/DDBJ databases">
        <authorList>
            <person name="Varghese N."/>
            <person name="Submissions S."/>
        </authorList>
    </citation>
    <scope>NUCLEOTIDE SEQUENCE [LARGE SCALE GENOMIC DNA]</scope>
    <source>
        <strain evidence="2">BL9</strain>
    </source>
</reference>
<dbReference type="AlphaFoldDB" id="A0A1G5LFK8"/>
<keyword evidence="2" id="KW-1185">Reference proteome</keyword>
<organism evidence="1 2">
    <name type="scientific">Paenibacillus polysaccharolyticus</name>
    <dbReference type="NCBI Taxonomy" id="582692"/>
    <lineage>
        <taxon>Bacteria</taxon>
        <taxon>Bacillati</taxon>
        <taxon>Bacillota</taxon>
        <taxon>Bacilli</taxon>
        <taxon>Bacillales</taxon>
        <taxon>Paenibacillaceae</taxon>
        <taxon>Paenibacillus</taxon>
    </lineage>
</organism>
<accession>A0A1G5LFK8</accession>
<gene>
    <name evidence="1" type="ORF">SAMN05720606_1251</name>
</gene>
<evidence type="ECO:0000313" key="1">
    <source>
        <dbReference type="EMBL" id="SCZ11261.1"/>
    </source>
</evidence>
<proteinExistence type="predicted"/>
<sequence length="26" mass="3034">MMFGGGFYFVHLYESIKDSSYQSVKL</sequence>
<protein>
    <submittedName>
        <fullName evidence="1">Uncharacterized protein</fullName>
    </submittedName>
</protein>